<keyword evidence="2" id="KW-1185">Reference proteome</keyword>
<organism evidence="1 2">
    <name type="scientific">Diphasiastrum complanatum</name>
    <name type="common">Issler's clubmoss</name>
    <name type="synonym">Lycopodium complanatum</name>
    <dbReference type="NCBI Taxonomy" id="34168"/>
    <lineage>
        <taxon>Eukaryota</taxon>
        <taxon>Viridiplantae</taxon>
        <taxon>Streptophyta</taxon>
        <taxon>Embryophyta</taxon>
        <taxon>Tracheophyta</taxon>
        <taxon>Lycopodiopsida</taxon>
        <taxon>Lycopodiales</taxon>
        <taxon>Lycopodiaceae</taxon>
        <taxon>Lycopodioideae</taxon>
        <taxon>Diphasiastrum</taxon>
    </lineage>
</organism>
<evidence type="ECO:0000313" key="1">
    <source>
        <dbReference type="EMBL" id="KAJ7519614.1"/>
    </source>
</evidence>
<evidence type="ECO:0000313" key="2">
    <source>
        <dbReference type="Proteomes" id="UP001162992"/>
    </source>
</evidence>
<reference evidence="2" key="1">
    <citation type="journal article" date="2024" name="Proc. Natl. Acad. Sci. U.S.A.">
        <title>Extraordinary preservation of gene collinearity over three hundred million years revealed in homosporous lycophytes.</title>
        <authorList>
            <person name="Li C."/>
            <person name="Wickell D."/>
            <person name="Kuo L.Y."/>
            <person name="Chen X."/>
            <person name="Nie B."/>
            <person name="Liao X."/>
            <person name="Peng D."/>
            <person name="Ji J."/>
            <person name="Jenkins J."/>
            <person name="Williams M."/>
            <person name="Shu S."/>
            <person name="Plott C."/>
            <person name="Barry K."/>
            <person name="Rajasekar S."/>
            <person name="Grimwood J."/>
            <person name="Han X."/>
            <person name="Sun S."/>
            <person name="Hou Z."/>
            <person name="He W."/>
            <person name="Dai G."/>
            <person name="Sun C."/>
            <person name="Schmutz J."/>
            <person name="Leebens-Mack J.H."/>
            <person name="Li F.W."/>
            <person name="Wang L."/>
        </authorList>
    </citation>
    <scope>NUCLEOTIDE SEQUENCE [LARGE SCALE GENOMIC DNA]</scope>
    <source>
        <strain evidence="2">cv. PW_Plant_1</strain>
    </source>
</reference>
<protein>
    <submittedName>
        <fullName evidence="1">Uncharacterized protein</fullName>
    </submittedName>
</protein>
<sequence>MQMARVMALTGSTSCSGDGEDLLPQNTREHDCSNNLDIIVIESTCTRMQAGACWSACSLFFCHQSCFHDSVQLVRSFDAGLFQSLDYFRKLVRVLERNFRVW</sequence>
<proteinExistence type="predicted"/>
<dbReference type="EMBL" id="CM055111">
    <property type="protein sequence ID" value="KAJ7519614.1"/>
    <property type="molecule type" value="Genomic_DNA"/>
</dbReference>
<comment type="caution">
    <text evidence="1">The sequence shown here is derived from an EMBL/GenBank/DDBJ whole genome shotgun (WGS) entry which is preliminary data.</text>
</comment>
<dbReference type="Proteomes" id="UP001162992">
    <property type="component" value="Chromosome 20"/>
</dbReference>
<gene>
    <name evidence="1" type="ORF">O6H91_20G046200</name>
</gene>
<accession>A0ACC2APS9</accession>
<name>A0ACC2APS9_DIPCM</name>